<organism evidence="4 5">
    <name type="scientific">Zingiber officinale</name>
    <name type="common">Ginger</name>
    <name type="synonym">Amomum zingiber</name>
    <dbReference type="NCBI Taxonomy" id="94328"/>
    <lineage>
        <taxon>Eukaryota</taxon>
        <taxon>Viridiplantae</taxon>
        <taxon>Streptophyta</taxon>
        <taxon>Embryophyta</taxon>
        <taxon>Tracheophyta</taxon>
        <taxon>Spermatophyta</taxon>
        <taxon>Magnoliopsida</taxon>
        <taxon>Liliopsida</taxon>
        <taxon>Zingiberales</taxon>
        <taxon>Zingiberaceae</taxon>
        <taxon>Zingiber</taxon>
    </lineage>
</organism>
<comment type="caution">
    <text evidence="4">The sequence shown here is derived from an EMBL/GenBank/DDBJ whole genome shotgun (WGS) entry which is preliminary data.</text>
</comment>
<proteinExistence type="predicted"/>
<accession>A0A8J5GBD0</accession>
<feature type="compositionally biased region" description="Polar residues" evidence="1">
    <location>
        <begin position="504"/>
        <end position="513"/>
    </location>
</feature>
<dbReference type="Proteomes" id="UP000734854">
    <property type="component" value="Unassembled WGS sequence"/>
</dbReference>
<evidence type="ECO:0000313" key="5">
    <source>
        <dbReference type="Proteomes" id="UP000734854"/>
    </source>
</evidence>
<dbReference type="InterPro" id="IPR056362">
    <property type="entry name" value="AtuA-like_ferredoxin_dom"/>
</dbReference>
<gene>
    <name evidence="4" type="ORF">ZIOFF_041345</name>
</gene>
<feature type="compositionally biased region" description="Basic and acidic residues" evidence="1">
    <location>
        <begin position="471"/>
        <end position="499"/>
    </location>
</feature>
<name>A0A8J5GBD0_ZINOF</name>
<dbReference type="PANTHER" id="PTHR47472:SF1">
    <property type="entry name" value="DUF1446-DOMAIN-CONTAINING PROTEIN"/>
    <property type="match status" value="1"/>
</dbReference>
<evidence type="ECO:0000259" key="3">
    <source>
        <dbReference type="Pfam" id="PF23544"/>
    </source>
</evidence>
<keyword evidence="5" id="KW-1185">Reference proteome</keyword>
<sequence>MEAKENGEKVSCEYKLRENPLRRKEKVFVGCGAGFGGDRPQAALKLLRTVKELDYLVLECLAERTLAERYQLMMSGGKGYDTRISDWMSMLLPLAVERGTCIITNMGAVDPLGAQQVVLDLTTKLGFDITIAAVYEIFKETSGFKFSYEGCKILEGFLHVKGVSTYMGAAPIVECLERYKPHVVITSRVADAALFLAPMVYELGWNWNDFSELAQGALAGHLLECGCQLTGGYFMHPGDKNREFSIEQILNLSLPYAEIGYKGEVCLAKAEGSGGLLNSSTCAEQLLYEVRDPSSYITPDVVIDLRNVCFSSLSNDKVLCCGAKPSSIPFPDKLLQLVPNDCGWKGWGEISYGGFGCIRRAEVAEFLVRSWVEEAYPGISDSIISYIIGHDSLKATRASQSVSFVEPVDVRLRMDGLFNLKEHAMCLVQEFTALYTNGPAAGGGICTGHKREIILHKKLVERESIFWRTEIKKSESKQPSKKDDLHDHPDRMNITREENEVLLPSNNSITDPMSSAPAEPTQPNKKIPLYKLAHSRAGDKGNDLNFSIIPHLPNDIDKLKQLLTADWVKHVVSSLLDISSFPNSKAIEQRNKQMEQVNVEIYEVPGIHSLNIVVRNILDGGVNCSRRIDRHGKTISDLILCQEVSWPPLTSEDV</sequence>
<dbReference type="EMBL" id="JACMSC010000011">
    <property type="protein sequence ID" value="KAG6501464.1"/>
    <property type="molecule type" value="Genomic_DNA"/>
</dbReference>
<feature type="domain" description="AtuA-like ferredoxin-fold" evidence="3">
    <location>
        <begin position="527"/>
        <end position="644"/>
    </location>
</feature>
<evidence type="ECO:0000313" key="4">
    <source>
        <dbReference type="EMBL" id="KAG6501464.1"/>
    </source>
</evidence>
<evidence type="ECO:0000256" key="1">
    <source>
        <dbReference type="SAM" id="MobiDB-lite"/>
    </source>
</evidence>
<protein>
    <submittedName>
        <fullName evidence="4">Uncharacterized protein</fullName>
    </submittedName>
</protein>
<dbReference type="InterPro" id="IPR010839">
    <property type="entry name" value="AtuA_N"/>
</dbReference>
<feature type="domain" description="Acyclic terpene utilisation N-terminal" evidence="2">
    <location>
        <begin position="28"/>
        <end position="464"/>
    </location>
</feature>
<feature type="region of interest" description="Disordered" evidence="1">
    <location>
        <begin position="471"/>
        <end position="524"/>
    </location>
</feature>
<dbReference type="AlphaFoldDB" id="A0A8J5GBD0"/>
<dbReference type="Pfam" id="PF07287">
    <property type="entry name" value="AtuA"/>
    <property type="match status" value="1"/>
</dbReference>
<dbReference type="Pfam" id="PF23544">
    <property type="entry name" value="AtuA_ferredoxin"/>
    <property type="match status" value="1"/>
</dbReference>
<evidence type="ECO:0000259" key="2">
    <source>
        <dbReference type="Pfam" id="PF07287"/>
    </source>
</evidence>
<reference evidence="4 5" key="1">
    <citation type="submission" date="2020-08" db="EMBL/GenBank/DDBJ databases">
        <title>Plant Genome Project.</title>
        <authorList>
            <person name="Zhang R.-G."/>
        </authorList>
    </citation>
    <scope>NUCLEOTIDE SEQUENCE [LARGE SCALE GENOMIC DNA]</scope>
    <source>
        <tissue evidence="4">Rhizome</tissue>
    </source>
</reference>
<dbReference type="PANTHER" id="PTHR47472">
    <property type="entry name" value="PROPIONYL-COA CARBOXYLASE"/>
    <property type="match status" value="1"/>
</dbReference>